<keyword evidence="3" id="KW-1185">Reference proteome</keyword>
<protein>
    <submittedName>
        <fullName evidence="2">Uncharacterized protein</fullName>
    </submittedName>
</protein>
<feature type="region of interest" description="Disordered" evidence="1">
    <location>
        <begin position="1"/>
        <end position="24"/>
    </location>
</feature>
<reference evidence="3" key="1">
    <citation type="journal article" date="2019" name="Int. J. Syst. Evol. Microbiol.">
        <title>The Global Catalogue of Microorganisms (GCM) 10K type strain sequencing project: providing services to taxonomists for standard genome sequencing and annotation.</title>
        <authorList>
            <consortium name="The Broad Institute Genomics Platform"/>
            <consortium name="The Broad Institute Genome Sequencing Center for Infectious Disease"/>
            <person name="Wu L."/>
            <person name="Ma J."/>
        </authorList>
    </citation>
    <scope>NUCLEOTIDE SEQUENCE [LARGE SCALE GENOMIC DNA]</scope>
    <source>
        <strain evidence="3">CECT 8531</strain>
    </source>
</reference>
<proteinExistence type="predicted"/>
<evidence type="ECO:0000313" key="2">
    <source>
        <dbReference type="EMBL" id="MFC4293091.1"/>
    </source>
</evidence>
<name>A0ABV8RI94_9SPHN</name>
<dbReference type="Proteomes" id="UP001595887">
    <property type="component" value="Unassembled WGS sequence"/>
</dbReference>
<comment type="caution">
    <text evidence="2">The sequence shown here is derived from an EMBL/GenBank/DDBJ whole genome shotgun (WGS) entry which is preliminary data.</text>
</comment>
<evidence type="ECO:0000313" key="3">
    <source>
        <dbReference type="Proteomes" id="UP001595887"/>
    </source>
</evidence>
<evidence type="ECO:0000256" key="1">
    <source>
        <dbReference type="SAM" id="MobiDB-lite"/>
    </source>
</evidence>
<organism evidence="2 3">
    <name type="scientific">Sphingorhabdus arenilitoris</name>
    <dbReference type="NCBI Taxonomy" id="1490041"/>
    <lineage>
        <taxon>Bacteria</taxon>
        <taxon>Pseudomonadati</taxon>
        <taxon>Pseudomonadota</taxon>
        <taxon>Alphaproteobacteria</taxon>
        <taxon>Sphingomonadales</taxon>
        <taxon>Sphingomonadaceae</taxon>
        <taxon>Sphingorhabdus</taxon>
    </lineage>
</organism>
<dbReference type="EMBL" id="JBHSDH010000013">
    <property type="protein sequence ID" value="MFC4293091.1"/>
    <property type="molecule type" value="Genomic_DNA"/>
</dbReference>
<dbReference type="RefSeq" id="WP_381424325.1">
    <property type="nucleotide sequence ID" value="NZ_JBHSDH010000013.1"/>
</dbReference>
<sequence>MTRELLTDWNEPGDDADAPAGPASGPQHVAALLRAAQCDFTFRNDDGYYAALDAGLFWIDGHAAWMPVASTGAPLLPANSAEAAMPILDLFDPLLSRIEAAIGLPLDPATIAPFPQWQSAAGAYNAYHITLGDEAMILFIADNHPRQVLWQQAAALLPPDPATLKLPARLALHGGELSLDGAQGLAIGDWLLLPQSAAASLTLRQAAPNVAQHIEAIGCPPVLTGIFALHTGQFEPSADGAGADHMGSAGECAAWQFHTSFNGINADRLLDIAAGEPAVIAPLAEGQAGEIFIADRAVALGRILSLRDRMAVAVDEIYGDETVHISEQEG</sequence>
<gene>
    <name evidence="2" type="ORF">ACFOWX_11760</name>
</gene>
<accession>A0ABV8RI94</accession>